<dbReference type="EMBL" id="MU150355">
    <property type="protein sequence ID" value="KAF9457907.1"/>
    <property type="molecule type" value="Genomic_DNA"/>
</dbReference>
<keyword evidence="2" id="KW-1185">Reference proteome</keyword>
<organism evidence="1 2">
    <name type="scientific">Collybia nuda</name>
    <dbReference type="NCBI Taxonomy" id="64659"/>
    <lineage>
        <taxon>Eukaryota</taxon>
        <taxon>Fungi</taxon>
        <taxon>Dikarya</taxon>
        <taxon>Basidiomycota</taxon>
        <taxon>Agaricomycotina</taxon>
        <taxon>Agaricomycetes</taxon>
        <taxon>Agaricomycetidae</taxon>
        <taxon>Agaricales</taxon>
        <taxon>Tricholomatineae</taxon>
        <taxon>Clitocybaceae</taxon>
        <taxon>Collybia</taxon>
    </lineage>
</organism>
<dbReference type="OrthoDB" id="2946666at2759"/>
<evidence type="ECO:0000313" key="2">
    <source>
        <dbReference type="Proteomes" id="UP000807353"/>
    </source>
</evidence>
<protein>
    <submittedName>
        <fullName evidence="1">Uncharacterized protein</fullName>
    </submittedName>
</protein>
<accession>A0A9P5XUC9</accession>
<proteinExistence type="predicted"/>
<evidence type="ECO:0000313" key="1">
    <source>
        <dbReference type="EMBL" id="KAF9457907.1"/>
    </source>
</evidence>
<dbReference type="AlphaFoldDB" id="A0A9P5XUC9"/>
<dbReference type="Proteomes" id="UP000807353">
    <property type="component" value="Unassembled WGS sequence"/>
</dbReference>
<reference evidence="1" key="1">
    <citation type="submission" date="2020-11" db="EMBL/GenBank/DDBJ databases">
        <authorList>
            <consortium name="DOE Joint Genome Institute"/>
            <person name="Ahrendt S."/>
            <person name="Riley R."/>
            <person name="Andreopoulos W."/>
            <person name="Labutti K."/>
            <person name="Pangilinan J."/>
            <person name="Ruiz-Duenas F.J."/>
            <person name="Barrasa J.M."/>
            <person name="Sanchez-Garcia M."/>
            <person name="Camarero S."/>
            <person name="Miyauchi S."/>
            <person name="Serrano A."/>
            <person name="Linde D."/>
            <person name="Babiker R."/>
            <person name="Drula E."/>
            <person name="Ayuso-Fernandez I."/>
            <person name="Pacheco R."/>
            <person name="Padilla G."/>
            <person name="Ferreira P."/>
            <person name="Barriuso J."/>
            <person name="Kellner H."/>
            <person name="Castanera R."/>
            <person name="Alfaro M."/>
            <person name="Ramirez L."/>
            <person name="Pisabarro A.G."/>
            <person name="Kuo A."/>
            <person name="Tritt A."/>
            <person name="Lipzen A."/>
            <person name="He G."/>
            <person name="Yan M."/>
            <person name="Ng V."/>
            <person name="Cullen D."/>
            <person name="Martin F."/>
            <person name="Rosso M.-N."/>
            <person name="Henrissat B."/>
            <person name="Hibbett D."/>
            <person name="Martinez A.T."/>
            <person name="Grigoriev I.V."/>
        </authorList>
    </citation>
    <scope>NUCLEOTIDE SEQUENCE</scope>
    <source>
        <strain evidence="1">CBS 247.69</strain>
    </source>
</reference>
<sequence length="405" mass="45372">MPAYSSSLPILTLVANDPDQSRRERSIDRTILLDIAPDRETLILSEKSTKYLRQTLKIRVASTNAVHWLYRNRKSTNTDVQGATSRMSTFVPRDTHDDMRENAGQNLHVVRRRVLSASSVSPLCLPMTSIENRLASAEGGLSLDIWSSMTLSTADKLISPRPLGPTHILIAHNALPKTNFESLPENRPLRRKKSSTLIFPKVLELPINDLLFALNVPNLSPTIPALPRRLFKELPRVFMFVPHLETFAELVVYLHTKNQAELFRKLVPEWMRDIMHPLPTAGSAVSMAESRGVGCRAGRFFGMLVSGSASDSSLDQDRPVSGEPERSIDFIAREVAEAECSLALPGSSADPLFKTTSRLDALRDNLDYIGYFGRDVWNELETCREILVRAVSWKAKVEGCMEKDH</sequence>
<comment type="caution">
    <text evidence="1">The sequence shown here is derived from an EMBL/GenBank/DDBJ whole genome shotgun (WGS) entry which is preliminary data.</text>
</comment>
<name>A0A9P5XUC9_9AGAR</name>
<gene>
    <name evidence="1" type="ORF">BDZ94DRAFT_1227258</name>
</gene>